<accession>A0A9E7FUE1</accession>
<feature type="compositionally biased region" description="Low complexity" evidence="7">
    <location>
        <begin position="102"/>
        <end position="112"/>
    </location>
</feature>
<reference evidence="9" key="1">
    <citation type="submission" date="2022-05" db="EMBL/GenBank/DDBJ databases">
        <title>The Musa troglodytarum L. genome provides insights into the mechanism of non-climacteric behaviour and enrichment of carotenoids.</title>
        <authorList>
            <person name="Wang J."/>
        </authorList>
    </citation>
    <scope>NUCLEOTIDE SEQUENCE</scope>
    <source>
        <tissue evidence="9">Leaf</tissue>
    </source>
</reference>
<dbReference type="PROSITE" id="PS50888">
    <property type="entry name" value="BHLH"/>
    <property type="match status" value="1"/>
</dbReference>
<gene>
    <name evidence="9" type="ORF">MUK42_19538</name>
</gene>
<keyword evidence="6" id="KW-0539">Nucleus</keyword>
<dbReference type="GO" id="GO:0000978">
    <property type="term" value="F:RNA polymerase II cis-regulatory region sequence-specific DNA binding"/>
    <property type="evidence" value="ECO:0007669"/>
    <property type="project" value="TreeGrafter"/>
</dbReference>
<evidence type="ECO:0000256" key="1">
    <source>
        <dbReference type="ARBA" id="ARBA00004123"/>
    </source>
</evidence>
<dbReference type="PANTHER" id="PTHR16223:SF125">
    <property type="entry name" value="OS08G0506700 PROTEIN"/>
    <property type="match status" value="1"/>
</dbReference>
<evidence type="ECO:0000256" key="7">
    <source>
        <dbReference type="SAM" id="MobiDB-lite"/>
    </source>
</evidence>
<proteinExistence type="inferred from homology"/>
<protein>
    <submittedName>
        <fullName evidence="9">Helix-loop-helix DNA-binding domain</fullName>
    </submittedName>
</protein>
<feature type="domain" description="BHLH" evidence="8">
    <location>
        <begin position="355"/>
        <end position="405"/>
    </location>
</feature>
<keyword evidence="4 9" id="KW-0238">DNA-binding</keyword>
<dbReference type="InterPro" id="IPR011598">
    <property type="entry name" value="bHLH_dom"/>
</dbReference>
<comment type="similarity">
    <text evidence="2">Belongs to the bHLH protein family.</text>
</comment>
<dbReference type="InterPro" id="IPR045239">
    <property type="entry name" value="bHLH95_bHLH"/>
</dbReference>
<dbReference type="Proteomes" id="UP001055439">
    <property type="component" value="Chromosome 5"/>
</dbReference>
<evidence type="ECO:0000256" key="5">
    <source>
        <dbReference type="ARBA" id="ARBA00023163"/>
    </source>
</evidence>
<sequence length="429" mass="46882">MYGSPSARPSEDLNLPYPPAGLFSGQRTAEAESDLLRRQHQHQQQQMSSGLLRYRSAPSSLLGEVCDDFLPVRASSPETETMLARFLAPDPRDETQDGPSGGAATASGQSSPHFPPPQPPSAQDVKEQQSRGFTSAPQMIFHPQQQQQQRQRQMPSHSSAESSFRAVMGSLTMEAAQLKHGDFGSSSNLIRHSSSPAGLFSHLNVDEGYGMRGGPSGFMMDATDRSKGQISFSSRQNSVMSQISEMESDDMDGSSSPKDGGDGGRSYLPGFPVGSWDDSSPFNNNSLSGQKRGRDGEEKMVTGLSPLELPENGEVRNHGLGLFSLPRTTSEIATIEKFLQFHDAVPCKIRAKRGCATHPRSIAERVRRTRISERMKKLQELVPNMDKQTNTADMLDLAVDYIKDLQKQVKALSESRASCSCSAGRQKPY</sequence>
<feature type="compositionally biased region" description="Polar residues" evidence="7">
    <location>
        <begin position="277"/>
        <end position="289"/>
    </location>
</feature>
<dbReference type="FunFam" id="4.10.280.10:FF:000021">
    <property type="entry name" value="Transcription factor bHLH130 family"/>
    <property type="match status" value="1"/>
</dbReference>
<dbReference type="CDD" id="cd11393">
    <property type="entry name" value="bHLH_AtbHLH_like"/>
    <property type="match status" value="1"/>
</dbReference>
<keyword evidence="3" id="KW-0805">Transcription regulation</keyword>
<evidence type="ECO:0000256" key="4">
    <source>
        <dbReference type="ARBA" id="ARBA00023125"/>
    </source>
</evidence>
<organism evidence="9 10">
    <name type="scientific">Musa troglodytarum</name>
    <name type="common">fe'i banana</name>
    <dbReference type="NCBI Taxonomy" id="320322"/>
    <lineage>
        <taxon>Eukaryota</taxon>
        <taxon>Viridiplantae</taxon>
        <taxon>Streptophyta</taxon>
        <taxon>Embryophyta</taxon>
        <taxon>Tracheophyta</taxon>
        <taxon>Spermatophyta</taxon>
        <taxon>Magnoliopsida</taxon>
        <taxon>Liliopsida</taxon>
        <taxon>Zingiberales</taxon>
        <taxon>Musaceae</taxon>
        <taxon>Musa</taxon>
    </lineage>
</organism>
<dbReference type="EMBL" id="CP097507">
    <property type="protein sequence ID" value="URE01157.1"/>
    <property type="molecule type" value="Genomic_DNA"/>
</dbReference>
<name>A0A9E7FUE1_9LILI</name>
<dbReference type="GO" id="GO:0000981">
    <property type="term" value="F:DNA-binding transcription factor activity, RNA polymerase II-specific"/>
    <property type="evidence" value="ECO:0007669"/>
    <property type="project" value="TreeGrafter"/>
</dbReference>
<feature type="compositionally biased region" description="Polar residues" evidence="7">
    <location>
        <begin position="229"/>
        <end position="243"/>
    </location>
</feature>
<evidence type="ECO:0000256" key="6">
    <source>
        <dbReference type="ARBA" id="ARBA00023242"/>
    </source>
</evidence>
<dbReference type="GO" id="GO:0046983">
    <property type="term" value="F:protein dimerization activity"/>
    <property type="evidence" value="ECO:0007669"/>
    <property type="project" value="InterPro"/>
</dbReference>
<dbReference type="GO" id="GO:0005634">
    <property type="term" value="C:nucleus"/>
    <property type="evidence" value="ECO:0007669"/>
    <property type="project" value="UniProtKB-SubCell"/>
</dbReference>
<dbReference type="SMART" id="SM00353">
    <property type="entry name" value="HLH"/>
    <property type="match status" value="1"/>
</dbReference>
<feature type="region of interest" description="Disordered" evidence="7">
    <location>
        <begin position="72"/>
        <end position="163"/>
    </location>
</feature>
<feature type="region of interest" description="Disordered" evidence="7">
    <location>
        <begin position="1"/>
        <end position="52"/>
    </location>
</feature>
<dbReference type="InterPro" id="IPR036638">
    <property type="entry name" value="HLH_DNA-bd_sf"/>
</dbReference>
<evidence type="ECO:0000256" key="3">
    <source>
        <dbReference type="ARBA" id="ARBA00023015"/>
    </source>
</evidence>
<dbReference type="PANTHER" id="PTHR16223">
    <property type="entry name" value="TRANSCRIPTION FACTOR BHLH83-RELATED"/>
    <property type="match status" value="1"/>
</dbReference>
<evidence type="ECO:0000259" key="8">
    <source>
        <dbReference type="PROSITE" id="PS50888"/>
    </source>
</evidence>
<evidence type="ECO:0000256" key="2">
    <source>
        <dbReference type="ARBA" id="ARBA00005510"/>
    </source>
</evidence>
<feature type="region of interest" description="Disordered" evidence="7">
    <location>
        <begin position="229"/>
        <end position="298"/>
    </location>
</feature>
<dbReference type="AlphaFoldDB" id="A0A9E7FUE1"/>
<dbReference type="InterPro" id="IPR045843">
    <property type="entry name" value="IND-like"/>
</dbReference>
<evidence type="ECO:0000313" key="9">
    <source>
        <dbReference type="EMBL" id="URE01157.1"/>
    </source>
</evidence>
<dbReference type="OrthoDB" id="2019494at2759"/>
<keyword evidence="5" id="KW-0804">Transcription</keyword>
<keyword evidence="10" id="KW-1185">Reference proteome</keyword>
<evidence type="ECO:0000313" key="10">
    <source>
        <dbReference type="Proteomes" id="UP001055439"/>
    </source>
</evidence>
<dbReference type="SUPFAM" id="SSF47459">
    <property type="entry name" value="HLH, helix-loop-helix DNA-binding domain"/>
    <property type="match status" value="1"/>
</dbReference>
<dbReference type="Pfam" id="PF00010">
    <property type="entry name" value="HLH"/>
    <property type="match status" value="1"/>
</dbReference>
<comment type="subcellular location">
    <subcellularLocation>
        <location evidence="1">Nucleus</location>
    </subcellularLocation>
</comment>
<feature type="compositionally biased region" description="Low complexity" evidence="7">
    <location>
        <begin position="144"/>
        <end position="153"/>
    </location>
</feature>
<dbReference type="Gene3D" id="4.10.280.10">
    <property type="entry name" value="Helix-loop-helix DNA-binding domain"/>
    <property type="match status" value="1"/>
</dbReference>